<dbReference type="Pfam" id="PF09719">
    <property type="entry name" value="C_GCAxxG_C_C"/>
    <property type="match status" value="1"/>
</dbReference>
<gene>
    <name evidence="1" type="ORF">DW687_10395</name>
</gene>
<reference evidence="1 2" key="1">
    <citation type="submission" date="2018-08" db="EMBL/GenBank/DDBJ databases">
        <title>A genome reference for cultivated species of the human gut microbiota.</title>
        <authorList>
            <person name="Zou Y."/>
            <person name="Xue W."/>
            <person name="Luo G."/>
        </authorList>
    </citation>
    <scope>NUCLEOTIDE SEQUENCE [LARGE SCALE GENOMIC DNA]</scope>
    <source>
        <strain evidence="1 2">AM25-6</strain>
    </source>
</reference>
<comment type="caution">
    <text evidence="1">The sequence shown here is derived from an EMBL/GenBank/DDBJ whole genome shotgun (WGS) entry which is preliminary data.</text>
</comment>
<dbReference type="GeneID" id="98000189"/>
<sequence length="141" mass="15665">MEKSRVDIAVNKFKSGYNCAQAVVCTYCDLLGLDEETAFAMSEAFGTGIARMQETCGSVCGMIMLAGLLNSDKNLKEPKTKIQSLTLGKELADKFKEMNTTVRCRELKSVGMDRPPIRSCDGCVHDSAEIIEKYLLKKYFE</sequence>
<evidence type="ECO:0000313" key="1">
    <source>
        <dbReference type="EMBL" id="RGD73431.1"/>
    </source>
</evidence>
<dbReference type="InterPro" id="IPR010181">
    <property type="entry name" value="CGCAxxGCC_motif"/>
</dbReference>
<evidence type="ECO:0000313" key="2">
    <source>
        <dbReference type="Proteomes" id="UP000261212"/>
    </source>
</evidence>
<dbReference type="RefSeq" id="WP_007049847.1">
    <property type="nucleotide sequence ID" value="NZ_CABKNJ010000001.1"/>
</dbReference>
<dbReference type="EMBL" id="QUSM01000006">
    <property type="protein sequence ID" value="RGD73431.1"/>
    <property type="molecule type" value="Genomic_DNA"/>
</dbReference>
<organism evidence="1 2">
    <name type="scientific">Anaerofustis stercorihominis</name>
    <dbReference type="NCBI Taxonomy" id="214853"/>
    <lineage>
        <taxon>Bacteria</taxon>
        <taxon>Bacillati</taxon>
        <taxon>Bacillota</taxon>
        <taxon>Clostridia</taxon>
        <taxon>Eubacteriales</taxon>
        <taxon>Eubacteriaceae</taxon>
        <taxon>Anaerofustis</taxon>
    </lineage>
</organism>
<dbReference type="Proteomes" id="UP000261212">
    <property type="component" value="Unassembled WGS sequence"/>
</dbReference>
<proteinExistence type="predicted"/>
<accession>A0A3E3DW17</accession>
<dbReference type="NCBIfam" id="TIGR01909">
    <property type="entry name" value="C_GCAxxG_C_C"/>
    <property type="match status" value="1"/>
</dbReference>
<name>A0A3E3DW17_9FIRM</name>
<dbReference type="AlphaFoldDB" id="A0A3E3DW17"/>
<protein>
    <submittedName>
        <fullName evidence="1">C_GCAxxG_C_C family protein</fullName>
    </submittedName>
</protein>